<dbReference type="InParanoid" id="A0A7L4YND6"/>
<evidence type="ECO:0000256" key="2">
    <source>
        <dbReference type="ARBA" id="ARBA00007375"/>
    </source>
</evidence>
<evidence type="ECO:0000256" key="6">
    <source>
        <dbReference type="SAM" id="Phobius"/>
    </source>
</evidence>
<organism evidence="7 8">
    <name type="scientific">Epidermidibacterium keratini</name>
    <dbReference type="NCBI Taxonomy" id="1891644"/>
    <lineage>
        <taxon>Bacteria</taxon>
        <taxon>Bacillati</taxon>
        <taxon>Actinomycetota</taxon>
        <taxon>Actinomycetes</taxon>
        <taxon>Sporichthyales</taxon>
        <taxon>Sporichthyaceae</taxon>
        <taxon>Epidermidibacterium</taxon>
    </lineage>
</organism>
<feature type="transmembrane region" description="Helical" evidence="6">
    <location>
        <begin position="35"/>
        <end position="54"/>
    </location>
</feature>
<evidence type="ECO:0000313" key="8">
    <source>
        <dbReference type="Proteomes" id="UP000463857"/>
    </source>
</evidence>
<evidence type="ECO:0000256" key="1">
    <source>
        <dbReference type="ARBA" id="ARBA00004141"/>
    </source>
</evidence>
<dbReference type="PANTHER" id="PTHR31885:SF6">
    <property type="entry name" value="GH04784P"/>
    <property type="match status" value="1"/>
</dbReference>
<evidence type="ECO:0000313" key="7">
    <source>
        <dbReference type="EMBL" id="QHC00364.1"/>
    </source>
</evidence>
<reference evidence="7 8" key="1">
    <citation type="journal article" date="2018" name="Int. J. Syst. Evol. Microbiol.">
        <title>Epidermidibacterium keratini gen. nov., sp. nov., a member of the family Sporichthyaceae, isolated from keratin epidermis.</title>
        <authorList>
            <person name="Lee D.G."/>
            <person name="Trujillo M.E."/>
            <person name="Kang S."/>
            <person name="Nam J.J."/>
            <person name="Kim Y.J."/>
        </authorList>
    </citation>
    <scope>NUCLEOTIDE SEQUENCE [LARGE SCALE GENOMIC DNA]</scope>
    <source>
        <strain evidence="7 8">EPI-7</strain>
    </source>
</reference>
<keyword evidence="8" id="KW-1185">Reference proteome</keyword>
<dbReference type="InterPro" id="IPR012506">
    <property type="entry name" value="TMEM86B-like"/>
</dbReference>
<dbReference type="RefSeq" id="WP_159544774.1">
    <property type="nucleotide sequence ID" value="NZ_CP047156.1"/>
</dbReference>
<proteinExistence type="inferred from homology"/>
<keyword evidence="4 6" id="KW-1133">Transmembrane helix</keyword>
<keyword evidence="3 6" id="KW-0812">Transmembrane</keyword>
<evidence type="ECO:0000256" key="3">
    <source>
        <dbReference type="ARBA" id="ARBA00022692"/>
    </source>
</evidence>
<dbReference type="GO" id="GO:0016020">
    <property type="term" value="C:membrane"/>
    <property type="evidence" value="ECO:0007669"/>
    <property type="project" value="UniProtKB-SubCell"/>
</dbReference>
<comment type="subcellular location">
    <subcellularLocation>
        <location evidence="1">Membrane</location>
        <topology evidence="1">Multi-pass membrane protein</topology>
    </subcellularLocation>
</comment>
<evidence type="ECO:0000256" key="5">
    <source>
        <dbReference type="ARBA" id="ARBA00023136"/>
    </source>
</evidence>
<dbReference type="Pfam" id="PF07947">
    <property type="entry name" value="YhhN"/>
    <property type="match status" value="1"/>
</dbReference>
<feature type="transmembrane region" description="Helical" evidence="6">
    <location>
        <begin position="119"/>
        <end position="137"/>
    </location>
</feature>
<name>A0A7L4YND6_9ACTN</name>
<feature type="transmembrane region" description="Helical" evidence="6">
    <location>
        <begin position="90"/>
        <end position="112"/>
    </location>
</feature>
<feature type="transmembrane region" description="Helical" evidence="6">
    <location>
        <begin position="194"/>
        <end position="215"/>
    </location>
</feature>
<feature type="transmembrane region" description="Helical" evidence="6">
    <location>
        <begin position="63"/>
        <end position="84"/>
    </location>
</feature>
<dbReference type="OrthoDB" id="4227931at2"/>
<dbReference type="EMBL" id="CP047156">
    <property type="protein sequence ID" value="QHC00364.1"/>
    <property type="molecule type" value="Genomic_DNA"/>
</dbReference>
<keyword evidence="5 6" id="KW-0472">Membrane</keyword>
<dbReference type="KEGG" id="eke:EK0264_08780"/>
<comment type="similarity">
    <text evidence="2">Belongs to the TMEM86 family.</text>
</comment>
<dbReference type="Proteomes" id="UP000463857">
    <property type="component" value="Chromosome"/>
</dbReference>
<feature type="transmembrane region" description="Helical" evidence="6">
    <location>
        <begin position="143"/>
        <end position="160"/>
    </location>
</feature>
<dbReference type="PANTHER" id="PTHR31885">
    <property type="entry name" value="GH04784P"/>
    <property type="match status" value="1"/>
</dbReference>
<feature type="transmembrane region" description="Helical" evidence="6">
    <location>
        <begin position="167"/>
        <end position="188"/>
    </location>
</feature>
<gene>
    <name evidence="7" type="ORF">EK0264_08780</name>
</gene>
<sequence length="224" mass="23909">MGDGLLPRRFGARLLFFVYADLLAVHLLAQLIVAPALATFTQAIAMPVLALALFNEVTTRGPLVWFSLLALGFSWLGDLLPRFVAPELQFILLMGCFLMAQIAYIVAFSPYWRDLRRCWPALIPLMAAFGVLVVATVPYAGDLLGPMLAYGVTLLAMVLLSGGVHPLTGVGGALFLLSDALIAMNALGIVDFTAVDFVIMATYLLAQAAIVLGVASRARAAQLA</sequence>
<evidence type="ECO:0000256" key="4">
    <source>
        <dbReference type="ARBA" id="ARBA00022989"/>
    </source>
</evidence>
<accession>A0A7L4YND6</accession>
<protein>
    <submittedName>
        <fullName evidence="7">Lysoplasmalogenase</fullName>
    </submittedName>
</protein>
<dbReference type="AlphaFoldDB" id="A0A7L4YND6"/>
<dbReference type="GO" id="GO:0016787">
    <property type="term" value="F:hydrolase activity"/>
    <property type="evidence" value="ECO:0007669"/>
    <property type="project" value="TreeGrafter"/>
</dbReference>